<dbReference type="PROSITE" id="PS51257">
    <property type="entry name" value="PROKAR_LIPOPROTEIN"/>
    <property type="match status" value="1"/>
</dbReference>
<dbReference type="Gene3D" id="2.120.10.30">
    <property type="entry name" value="TolB, C-terminal domain"/>
    <property type="match status" value="1"/>
</dbReference>
<keyword evidence="3" id="KW-1185">Reference proteome</keyword>
<dbReference type="InterPro" id="IPR011042">
    <property type="entry name" value="6-blade_b-propeller_TolB-like"/>
</dbReference>
<reference evidence="2 3" key="1">
    <citation type="submission" date="2021-04" db="EMBL/GenBank/DDBJ databases">
        <title>Chitinophaga sp. nov., isolated from the rhizosphere soil.</title>
        <authorList>
            <person name="He S."/>
        </authorList>
    </citation>
    <scope>NUCLEOTIDE SEQUENCE [LARGE SCALE GENOMIC DNA]</scope>
    <source>
        <strain evidence="2 3">2R12</strain>
    </source>
</reference>
<keyword evidence="1" id="KW-0732">Signal</keyword>
<evidence type="ECO:0000313" key="3">
    <source>
        <dbReference type="Proteomes" id="UP000676386"/>
    </source>
</evidence>
<feature type="chain" id="PRO_5046309670" evidence="1">
    <location>
        <begin position="20"/>
        <end position="379"/>
    </location>
</feature>
<proteinExistence type="predicted"/>
<organism evidence="2 3">
    <name type="scientific">Chitinophaga hostae</name>
    <dbReference type="NCBI Taxonomy" id="2831022"/>
    <lineage>
        <taxon>Bacteria</taxon>
        <taxon>Pseudomonadati</taxon>
        <taxon>Bacteroidota</taxon>
        <taxon>Chitinophagia</taxon>
        <taxon>Chitinophagales</taxon>
        <taxon>Chitinophagaceae</taxon>
        <taxon>Chitinophaga</taxon>
    </lineage>
</organism>
<accession>A0ABS5J6A9</accession>
<dbReference type="Pfam" id="PF17170">
    <property type="entry name" value="DUF5128"/>
    <property type="match status" value="1"/>
</dbReference>
<evidence type="ECO:0000256" key="1">
    <source>
        <dbReference type="SAM" id="SignalP"/>
    </source>
</evidence>
<protein>
    <submittedName>
        <fullName evidence="2">6-bladed beta-propeller</fullName>
    </submittedName>
</protein>
<comment type="caution">
    <text evidence="2">The sequence shown here is derived from an EMBL/GenBank/DDBJ whole genome shotgun (WGS) entry which is preliminary data.</text>
</comment>
<dbReference type="Proteomes" id="UP000676386">
    <property type="component" value="Unassembled WGS sequence"/>
</dbReference>
<sequence>MKQHLLIFLILLLASCAQKRGSAGFDAPAIKISINPLDSQTVFIEDIADSVYAVSLKTTKDFFVTHVTNFFATDSLIIIADRSQSAVLIFDQQGIPKTSIHQQGNQPGQYASMTDVIYDEQLHQVEILDLSQNKIFRYDISGKLIDVLEIIGSRYFGLTFAKSKGMYVSEIVNNNKEMTRLRVYKEKETMVTYHSQQLSFFPLIRELDVAYPHQFDNYRDSVFYFPLLDDKIYSITLNAAVPVYQVEAPKENLITDDIKAITTIRDHFAYWKKMEAANIIYDNNSLFITDRWVSFRYDFQSRISPRNVFFSKKTGKVLQLTEYNSRKDTSFRSRNRILGKAGDYFVMKVPSPAPPKPGQEKNSAPQEPIHLMFFRLKEF</sequence>
<name>A0ABS5J6A9_9BACT</name>
<dbReference type="SUPFAM" id="SSF63829">
    <property type="entry name" value="Calcium-dependent phosphotriesterase"/>
    <property type="match status" value="1"/>
</dbReference>
<gene>
    <name evidence="2" type="ORF">KE626_25490</name>
</gene>
<feature type="signal peptide" evidence="1">
    <location>
        <begin position="1"/>
        <end position="19"/>
    </location>
</feature>
<dbReference type="RefSeq" id="WP_211975845.1">
    <property type="nucleotide sequence ID" value="NZ_CBFHAM010000035.1"/>
</dbReference>
<dbReference type="EMBL" id="JAGTXB010000017">
    <property type="protein sequence ID" value="MBS0030705.1"/>
    <property type="molecule type" value="Genomic_DNA"/>
</dbReference>
<evidence type="ECO:0000313" key="2">
    <source>
        <dbReference type="EMBL" id="MBS0030705.1"/>
    </source>
</evidence>